<feature type="transmembrane region" description="Helical" evidence="6">
    <location>
        <begin position="12"/>
        <end position="35"/>
    </location>
</feature>
<evidence type="ECO:0000259" key="7">
    <source>
        <dbReference type="PROSITE" id="PS50261"/>
    </source>
</evidence>
<dbReference type="GO" id="GO:0004930">
    <property type="term" value="F:G protein-coupled receptor activity"/>
    <property type="evidence" value="ECO:0007669"/>
    <property type="project" value="InterPro"/>
</dbReference>
<dbReference type="InterPro" id="IPR000832">
    <property type="entry name" value="GPCR_2_secretin-like"/>
</dbReference>
<dbReference type="PANTHER" id="PTHR42058:SF1">
    <property type="entry name" value="G-PROTEIN COUPLED RECEPTORS FAMILY 2 PROFILE 2 DOMAIN-CONTAINING PROTEIN"/>
    <property type="match status" value="1"/>
</dbReference>
<keyword evidence="9" id="KW-1185">Reference proteome</keyword>
<keyword evidence="3 6" id="KW-1133">Transmembrane helix</keyword>
<dbReference type="InterPro" id="IPR017981">
    <property type="entry name" value="GPCR_2-like_7TM"/>
</dbReference>
<keyword evidence="2 6" id="KW-0812">Transmembrane</keyword>
<feature type="region of interest" description="Disordered" evidence="5">
    <location>
        <begin position="379"/>
        <end position="428"/>
    </location>
</feature>
<feature type="domain" description="G-protein coupled receptors family 2 profile 2" evidence="7">
    <location>
        <begin position="10"/>
        <end position="174"/>
    </location>
</feature>
<dbReference type="Proteomes" id="UP000707071">
    <property type="component" value="Unassembled WGS sequence"/>
</dbReference>
<feature type="transmembrane region" description="Helical" evidence="6">
    <location>
        <begin position="88"/>
        <end position="109"/>
    </location>
</feature>
<evidence type="ECO:0000313" key="8">
    <source>
        <dbReference type="EMBL" id="KAG6297876.1"/>
    </source>
</evidence>
<keyword evidence="4 6" id="KW-0472">Membrane</keyword>
<dbReference type="PROSITE" id="PS50261">
    <property type="entry name" value="G_PROTEIN_RECEP_F2_4"/>
    <property type="match status" value="1"/>
</dbReference>
<evidence type="ECO:0000256" key="5">
    <source>
        <dbReference type="SAM" id="MobiDB-lite"/>
    </source>
</evidence>
<protein>
    <recommendedName>
        <fullName evidence="7">G-protein coupled receptors family 2 profile 2 domain-containing protein</fullName>
    </recommendedName>
</protein>
<name>A0A9P7QKC8_9HYPO</name>
<evidence type="ECO:0000256" key="6">
    <source>
        <dbReference type="SAM" id="Phobius"/>
    </source>
</evidence>
<feature type="transmembrane region" description="Helical" evidence="6">
    <location>
        <begin position="306"/>
        <end position="326"/>
    </location>
</feature>
<reference evidence="8 9" key="1">
    <citation type="journal article" date="2020" name="bioRxiv">
        <title>Whole genome comparisons of ergot fungi reveals the divergence and evolution of species within the genus Claviceps are the result of varying mechanisms driving genome evolution and host range expansion.</title>
        <authorList>
            <person name="Wyka S.A."/>
            <person name="Mondo S.J."/>
            <person name="Liu M."/>
            <person name="Dettman J."/>
            <person name="Nalam V."/>
            <person name="Broders K.D."/>
        </authorList>
    </citation>
    <scope>NUCLEOTIDE SEQUENCE [LARGE SCALE GENOMIC DNA]</scope>
    <source>
        <strain evidence="8 9">Clav52</strain>
    </source>
</reference>
<dbReference type="PANTHER" id="PTHR42058">
    <property type="entry name" value="G_PROTEIN_RECEP_F2_4 DOMAIN-CONTAINING PROTEIN"/>
    <property type="match status" value="1"/>
</dbReference>
<dbReference type="GO" id="GO:0007166">
    <property type="term" value="P:cell surface receptor signaling pathway"/>
    <property type="evidence" value="ECO:0007669"/>
    <property type="project" value="InterPro"/>
</dbReference>
<comment type="subcellular location">
    <subcellularLocation>
        <location evidence="1">Membrane</location>
        <topology evidence="1">Multi-pass membrane protein</topology>
    </subcellularLocation>
</comment>
<dbReference type="Gene3D" id="1.20.1070.10">
    <property type="entry name" value="Rhodopsin 7-helix transmembrane proteins"/>
    <property type="match status" value="1"/>
</dbReference>
<evidence type="ECO:0000256" key="2">
    <source>
        <dbReference type="ARBA" id="ARBA00022692"/>
    </source>
</evidence>
<feature type="transmembrane region" description="Helical" evidence="6">
    <location>
        <begin position="173"/>
        <end position="199"/>
    </location>
</feature>
<feature type="transmembrane region" description="Helical" evidence="6">
    <location>
        <begin position="47"/>
        <end position="68"/>
    </location>
</feature>
<feature type="transmembrane region" description="Helical" evidence="6">
    <location>
        <begin position="130"/>
        <end position="153"/>
    </location>
</feature>
<evidence type="ECO:0000256" key="3">
    <source>
        <dbReference type="ARBA" id="ARBA00022989"/>
    </source>
</evidence>
<gene>
    <name evidence="8" type="ORF">E4U09_001198</name>
</gene>
<feature type="transmembrane region" description="Helical" evidence="6">
    <location>
        <begin position="241"/>
        <end position="263"/>
    </location>
</feature>
<accession>A0A9P7QKC8</accession>
<dbReference type="InterPro" id="IPR053247">
    <property type="entry name" value="GPCR_GPR1/git3-like"/>
</dbReference>
<organism evidence="8 9">
    <name type="scientific">Claviceps aff. purpurea</name>
    <dbReference type="NCBI Taxonomy" id="1967640"/>
    <lineage>
        <taxon>Eukaryota</taxon>
        <taxon>Fungi</taxon>
        <taxon>Dikarya</taxon>
        <taxon>Ascomycota</taxon>
        <taxon>Pezizomycotina</taxon>
        <taxon>Sordariomycetes</taxon>
        <taxon>Hypocreomycetidae</taxon>
        <taxon>Hypocreales</taxon>
        <taxon>Clavicipitaceae</taxon>
        <taxon>Claviceps</taxon>
    </lineage>
</organism>
<evidence type="ECO:0000256" key="1">
    <source>
        <dbReference type="ARBA" id="ARBA00004141"/>
    </source>
</evidence>
<sequence length="428" mass="47133">MADWVYPDSFFIMVTVANWVAVASTICCVYLLVSWAALPVDKTNRHYLSVCLTFGVLLMTLGFVVPLVTQPNQCYDSITPHSMSTSKVCGASGSLLILGGWSGIMWAFLRSLSLHLQICWQVLVGRNFMFFAQAIGWGIPLVGITVALVFSGVSFRFGPTCHINHKNSLADLWIPLLIVAGATVILTFATFGCCVKVYLASLYDSSETTDGSSLPAHTSSSQAVSPRQAYRRVRRVIALQWRGIALVLIIIADVIFFSVVFVFQDDIVQSVRIDPQVSEQWVLCLIGAAGDKNACLDYASSLALNGIWLLFLLGRISMLVGWYELFRSMLLREGGQREFVSVDAIYEDQKNPRSRSYEMLSRGSSTVVTPLSPVKFPAPGPSTPDYFGKTARYHTPANSFSSPRPPQQVAHRKLSTDSDGSDIRIRTA</sequence>
<comment type="caution">
    <text evidence="8">The sequence shown here is derived from an EMBL/GenBank/DDBJ whole genome shotgun (WGS) entry which is preliminary data.</text>
</comment>
<dbReference type="AlphaFoldDB" id="A0A9P7QKC8"/>
<dbReference type="EMBL" id="SRRH01000141">
    <property type="protein sequence ID" value="KAG6297876.1"/>
    <property type="molecule type" value="Genomic_DNA"/>
</dbReference>
<dbReference type="Pfam" id="PF00002">
    <property type="entry name" value="7tm_2"/>
    <property type="match status" value="1"/>
</dbReference>
<proteinExistence type="predicted"/>
<evidence type="ECO:0000313" key="9">
    <source>
        <dbReference type="Proteomes" id="UP000707071"/>
    </source>
</evidence>
<dbReference type="GO" id="GO:0016020">
    <property type="term" value="C:membrane"/>
    <property type="evidence" value="ECO:0007669"/>
    <property type="project" value="UniProtKB-SubCell"/>
</dbReference>
<evidence type="ECO:0000256" key="4">
    <source>
        <dbReference type="ARBA" id="ARBA00023136"/>
    </source>
</evidence>